<proteinExistence type="predicted"/>
<dbReference type="RefSeq" id="WP_394491686.1">
    <property type="nucleotide sequence ID" value="NZ_JBIGIA010000024.1"/>
</dbReference>
<evidence type="ECO:0008006" key="3">
    <source>
        <dbReference type="Google" id="ProtNLM"/>
    </source>
</evidence>
<dbReference type="EMBL" id="JBIGIA010000024">
    <property type="protein sequence ID" value="MFG6459562.1"/>
    <property type="molecule type" value="Genomic_DNA"/>
</dbReference>
<comment type="caution">
    <text evidence="1">The sequence shown here is derived from an EMBL/GenBank/DDBJ whole genome shotgun (WGS) entry which is preliminary data.</text>
</comment>
<name>A0ABW7GC73_9BURK</name>
<evidence type="ECO:0000313" key="2">
    <source>
        <dbReference type="Proteomes" id="UP001606305"/>
    </source>
</evidence>
<protein>
    <recommendedName>
        <fullName evidence="3">Secreted protein</fullName>
    </recommendedName>
</protein>
<sequence length="155" mass="16947">MNTAKLVGSLLIPLVASANVHADQRPNVLDLSVSSMGYGPSLHLSRANLYCEVRKPSGVKRFKLPPPSRTAWQDFRTELDRLKVWRWEGSYSPTSLVYDGTRWSLSIKYADAAVSSAGSNEYPDFDGRPSGSEATSDAFHSLLAAIRKLAPGCAF</sequence>
<dbReference type="Proteomes" id="UP001606305">
    <property type="component" value="Unassembled WGS sequence"/>
</dbReference>
<keyword evidence="2" id="KW-1185">Reference proteome</keyword>
<organism evidence="1 2">
    <name type="scientific">Pelomonas nitida</name>
    <dbReference type="NCBI Taxonomy" id="3299027"/>
    <lineage>
        <taxon>Bacteria</taxon>
        <taxon>Pseudomonadati</taxon>
        <taxon>Pseudomonadota</taxon>
        <taxon>Betaproteobacteria</taxon>
        <taxon>Burkholderiales</taxon>
        <taxon>Sphaerotilaceae</taxon>
        <taxon>Roseateles</taxon>
    </lineage>
</organism>
<gene>
    <name evidence="1" type="ORF">ACG00X_22235</name>
</gene>
<accession>A0ABW7GC73</accession>
<evidence type="ECO:0000313" key="1">
    <source>
        <dbReference type="EMBL" id="MFG6459562.1"/>
    </source>
</evidence>
<reference evidence="1 2" key="1">
    <citation type="submission" date="2024-09" db="EMBL/GenBank/DDBJ databases">
        <title>Novel species of the genus Pelomonas and Roseateles isolated from streams.</title>
        <authorList>
            <person name="Lu H."/>
        </authorList>
    </citation>
    <scope>NUCLEOTIDE SEQUENCE [LARGE SCALE GENOMIC DNA]</scope>
    <source>
        <strain evidence="1 2">BYS96W</strain>
    </source>
</reference>